<organism evidence="2">
    <name type="scientific">Rhipicephalus appendiculatus</name>
    <name type="common">Brown ear tick</name>
    <dbReference type="NCBI Taxonomy" id="34631"/>
    <lineage>
        <taxon>Eukaryota</taxon>
        <taxon>Metazoa</taxon>
        <taxon>Ecdysozoa</taxon>
        <taxon>Arthropoda</taxon>
        <taxon>Chelicerata</taxon>
        <taxon>Arachnida</taxon>
        <taxon>Acari</taxon>
        <taxon>Parasitiformes</taxon>
        <taxon>Ixodida</taxon>
        <taxon>Ixodoidea</taxon>
        <taxon>Ixodidae</taxon>
        <taxon>Rhipicephalinae</taxon>
        <taxon>Rhipicephalus</taxon>
        <taxon>Rhipicephalus</taxon>
    </lineage>
</organism>
<dbReference type="AlphaFoldDB" id="A0A131Z2I0"/>
<dbReference type="Gene3D" id="2.40.128.20">
    <property type="match status" value="1"/>
</dbReference>
<proteinExistence type="predicted"/>
<protein>
    <submittedName>
        <fullName evidence="2">Lipocalin</fullName>
    </submittedName>
</protein>
<dbReference type="EMBL" id="GEDV01003555">
    <property type="protein sequence ID" value="JAP85002.1"/>
    <property type="molecule type" value="Transcribed_RNA"/>
</dbReference>
<reference evidence="2" key="1">
    <citation type="journal article" date="2016" name="Ticks Tick Borne Dis.">
        <title>De novo assembly and annotation of the salivary gland transcriptome of Rhipicephalus appendiculatus male and female ticks during blood feeding.</title>
        <authorList>
            <person name="de Castro M.H."/>
            <person name="de Klerk D."/>
            <person name="Pienaar R."/>
            <person name="Latif A.A."/>
            <person name="Rees D.J."/>
            <person name="Mans B.J."/>
        </authorList>
    </citation>
    <scope>NUCLEOTIDE SEQUENCE</scope>
    <source>
        <tissue evidence="2">Salivary glands</tissue>
    </source>
</reference>
<feature type="chain" id="PRO_5007286472" evidence="1">
    <location>
        <begin position="19"/>
        <end position="242"/>
    </location>
</feature>
<accession>A0A131Z2I0</accession>
<evidence type="ECO:0000256" key="1">
    <source>
        <dbReference type="SAM" id="SignalP"/>
    </source>
</evidence>
<dbReference type="GO" id="GO:0043176">
    <property type="term" value="F:amine binding"/>
    <property type="evidence" value="ECO:0007669"/>
    <property type="project" value="InterPro"/>
</dbReference>
<dbReference type="Pfam" id="PF02098">
    <property type="entry name" value="His_binding"/>
    <property type="match status" value="1"/>
</dbReference>
<dbReference type="GO" id="GO:0030682">
    <property type="term" value="P:symbiont-mediated perturbation of host defenses"/>
    <property type="evidence" value="ECO:0007669"/>
    <property type="project" value="InterPro"/>
</dbReference>
<name>A0A131Z2I0_RHIAP</name>
<dbReference type="InterPro" id="IPR002970">
    <property type="entry name" value="Tick_his-bd"/>
</dbReference>
<keyword evidence="1" id="KW-0732">Signal</keyword>
<dbReference type="SUPFAM" id="SSF50814">
    <property type="entry name" value="Lipocalins"/>
    <property type="match status" value="1"/>
</dbReference>
<sequence>MRLHHLFVNCLFLGIAQSGKSGTRTIEKSVVRHGWKFLARDQHFLMLKRTYNVSGGLNNSICVMIPFSPSIDKKQHTLNTTFTYRNLSSTHKMYDPEKTKDNASYWPIARFTMKFYALKLKRKTISGKRRLDFVNSTTLTSDYGYALSPPFWRFMYCNSRCAVVEVLHLTRRTAVKKRSPPRRQCELWISVDVGKILASHKTYTESKEHICNAFFNRWCDTTNVQLVYDVHMCNRELLIPDS</sequence>
<evidence type="ECO:0000313" key="2">
    <source>
        <dbReference type="EMBL" id="JAP85002.1"/>
    </source>
</evidence>
<feature type="signal peptide" evidence="1">
    <location>
        <begin position="1"/>
        <end position="18"/>
    </location>
</feature>
<dbReference type="InterPro" id="IPR012674">
    <property type="entry name" value="Calycin"/>
</dbReference>